<gene>
    <name evidence="1" type="ORF">DIT97_16340</name>
</gene>
<organism evidence="1 2">
    <name type="scientific">Gimesia maris</name>
    <dbReference type="NCBI Taxonomy" id="122"/>
    <lineage>
        <taxon>Bacteria</taxon>
        <taxon>Pseudomonadati</taxon>
        <taxon>Planctomycetota</taxon>
        <taxon>Planctomycetia</taxon>
        <taxon>Planctomycetales</taxon>
        <taxon>Planctomycetaceae</taxon>
        <taxon>Gimesia</taxon>
    </lineage>
</organism>
<dbReference type="Proteomes" id="UP000263642">
    <property type="component" value="Unassembled WGS sequence"/>
</dbReference>
<feature type="non-terminal residue" evidence="1">
    <location>
        <position position="77"/>
    </location>
</feature>
<comment type="caution">
    <text evidence="1">The sequence shown here is derived from an EMBL/GenBank/DDBJ whole genome shotgun (WGS) entry which is preliminary data.</text>
</comment>
<name>A0A3D3R922_9PLAN</name>
<proteinExistence type="predicted"/>
<dbReference type="AlphaFoldDB" id="A0A3D3R922"/>
<protein>
    <submittedName>
        <fullName evidence="1">Uncharacterized protein</fullName>
    </submittedName>
</protein>
<accession>A0A3D3R922</accession>
<evidence type="ECO:0000313" key="1">
    <source>
        <dbReference type="EMBL" id="HCO24517.1"/>
    </source>
</evidence>
<reference evidence="1 2" key="1">
    <citation type="journal article" date="2018" name="Nat. Biotechnol.">
        <title>A standardized bacterial taxonomy based on genome phylogeny substantially revises the tree of life.</title>
        <authorList>
            <person name="Parks D.H."/>
            <person name="Chuvochina M."/>
            <person name="Waite D.W."/>
            <person name="Rinke C."/>
            <person name="Skarshewski A."/>
            <person name="Chaumeil P.A."/>
            <person name="Hugenholtz P."/>
        </authorList>
    </citation>
    <scope>NUCLEOTIDE SEQUENCE [LARGE SCALE GENOMIC DNA]</scope>
    <source>
        <strain evidence="1">UBA9375</strain>
    </source>
</reference>
<dbReference type="EMBL" id="DQAY01000099">
    <property type="protein sequence ID" value="HCO24517.1"/>
    <property type="molecule type" value="Genomic_DNA"/>
</dbReference>
<evidence type="ECO:0000313" key="2">
    <source>
        <dbReference type="Proteomes" id="UP000263642"/>
    </source>
</evidence>
<sequence length="77" mass="8566">MAIRAICLQAMQASVLVYDDSINGSKQKRIKDKVHNKNRYTQLKSLYAGEFGVAEPLSNEHPICKILKHPNPTQSGA</sequence>